<dbReference type="Proteomes" id="UP000198744">
    <property type="component" value="Unassembled WGS sequence"/>
</dbReference>
<dbReference type="InterPro" id="IPR003473">
    <property type="entry name" value="NadA"/>
</dbReference>
<comment type="catalytic activity">
    <reaction evidence="9">
        <text>iminosuccinate + dihydroxyacetone phosphate = quinolinate + phosphate + 2 H2O + H(+)</text>
        <dbReference type="Rhea" id="RHEA:25888"/>
        <dbReference type="ChEBI" id="CHEBI:15377"/>
        <dbReference type="ChEBI" id="CHEBI:15378"/>
        <dbReference type="ChEBI" id="CHEBI:29959"/>
        <dbReference type="ChEBI" id="CHEBI:43474"/>
        <dbReference type="ChEBI" id="CHEBI:57642"/>
        <dbReference type="ChEBI" id="CHEBI:77875"/>
        <dbReference type="EC" id="2.5.1.72"/>
    </reaction>
</comment>
<keyword evidence="11" id="KW-1185">Reference proteome</keyword>
<dbReference type="GO" id="GO:0008987">
    <property type="term" value="F:quinolinate synthetase A activity"/>
    <property type="evidence" value="ECO:0007669"/>
    <property type="project" value="UniProtKB-UniRule"/>
</dbReference>
<feature type="binding site" evidence="9">
    <location>
        <position position="215"/>
    </location>
    <ligand>
        <name>iminosuccinate</name>
        <dbReference type="ChEBI" id="CHEBI:77875"/>
    </ligand>
</feature>
<dbReference type="STRING" id="43775.SAMN04489760_11725"/>
<feature type="binding site" evidence="9">
    <location>
        <begin position="198"/>
        <end position="200"/>
    </location>
    <ligand>
        <name>iminosuccinate</name>
        <dbReference type="ChEBI" id="CHEBI:77875"/>
    </ligand>
</feature>
<evidence type="ECO:0000256" key="1">
    <source>
        <dbReference type="ARBA" id="ARBA00005065"/>
    </source>
</evidence>
<dbReference type="GO" id="GO:0046872">
    <property type="term" value="F:metal ion binding"/>
    <property type="evidence" value="ECO:0007669"/>
    <property type="project" value="UniProtKB-KW"/>
</dbReference>
<feature type="binding site" evidence="9">
    <location>
        <position position="24"/>
    </location>
    <ligand>
        <name>iminosuccinate</name>
        <dbReference type="ChEBI" id="CHEBI:77875"/>
    </ligand>
</feature>
<gene>
    <name evidence="9" type="primary">nadA</name>
    <name evidence="10" type="ORF">SAMN04489760_11725</name>
</gene>
<dbReference type="InterPro" id="IPR036094">
    <property type="entry name" value="NadA_sf"/>
</dbReference>
<comment type="subcellular location">
    <subcellularLocation>
        <location evidence="9">Cytoplasm</location>
    </subcellularLocation>
</comment>
<evidence type="ECO:0000256" key="9">
    <source>
        <dbReference type="HAMAP-Rule" id="MF_00568"/>
    </source>
</evidence>
<evidence type="ECO:0000256" key="2">
    <source>
        <dbReference type="ARBA" id="ARBA00012669"/>
    </source>
</evidence>
<dbReference type="GO" id="GO:0005829">
    <property type="term" value="C:cytosol"/>
    <property type="evidence" value="ECO:0007669"/>
    <property type="project" value="TreeGrafter"/>
</dbReference>
<accession>A0A1H7YPX5</accession>
<name>A0A1H7YPX5_9BACT</name>
<evidence type="ECO:0000313" key="11">
    <source>
        <dbReference type="Proteomes" id="UP000198744"/>
    </source>
</evidence>
<dbReference type="AlphaFoldDB" id="A0A1H7YPX5"/>
<keyword evidence="5 9" id="KW-0808">Transferase</keyword>
<evidence type="ECO:0000256" key="4">
    <source>
        <dbReference type="ARBA" id="ARBA00022642"/>
    </source>
</evidence>
<dbReference type="NCBIfam" id="TIGR00550">
    <property type="entry name" value="nadA"/>
    <property type="match status" value="1"/>
</dbReference>
<dbReference type="EC" id="2.5.1.72" evidence="2 9"/>
<reference evidence="10 11" key="1">
    <citation type="submission" date="2016-10" db="EMBL/GenBank/DDBJ databases">
        <authorList>
            <person name="de Groot N.N."/>
        </authorList>
    </citation>
    <scope>NUCLEOTIDE SEQUENCE [LARGE SCALE GENOMIC DNA]</scope>
    <source>
        <strain evidence="10 11">DSM 8423</strain>
    </source>
</reference>
<evidence type="ECO:0000313" key="10">
    <source>
        <dbReference type="EMBL" id="SEM47347.1"/>
    </source>
</evidence>
<dbReference type="NCBIfam" id="NF006878">
    <property type="entry name" value="PRK09375.1-2"/>
    <property type="match status" value="1"/>
</dbReference>
<dbReference type="InterPro" id="IPR023066">
    <property type="entry name" value="Quinolinate_synth_type2"/>
</dbReference>
<feature type="binding site" evidence="9">
    <location>
        <position position="260"/>
    </location>
    <ligand>
        <name>[4Fe-4S] cluster</name>
        <dbReference type="ChEBI" id="CHEBI:49883"/>
    </ligand>
</feature>
<organism evidence="10 11">
    <name type="scientific">Syntrophus gentianae</name>
    <dbReference type="NCBI Taxonomy" id="43775"/>
    <lineage>
        <taxon>Bacteria</taxon>
        <taxon>Pseudomonadati</taxon>
        <taxon>Thermodesulfobacteriota</taxon>
        <taxon>Syntrophia</taxon>
        <taxon>Syntrophales</taxon>
        <taxon>Syntrophaceae</taxon>
        <taxon>Syntrophus</taxon>
    </lineage>
</organism>
<evidence type="ECO:0000256" key="3">
    <source>
        <dbReference type="ARBA" id="ARBA00022485"/>
    </source>
</evidence>
<dbReference type="EMBL" id="FOBS01000017">
    <property type="protein sequence ID" value="SEM47347.1"/>
    <property type="molecule type" value="Genomic_DNA"/>
</dbReference>
<evidence type="ECO:0000256" key="6">
    <source>
        <dbReference type="ARBA" id="ARBA00022723"/>
    </source>
</evidence>
<evidence type="ECO:0000256" key="5">
    <source>
        <dbReference type="ARBA" id="ARBA00022679"/>
    </source>
</evidence>
<dbReference type="Gene3D" id="3.40.50.10800">
    <property type="entry name" value="NadA-like"/>
    <property type="match status" value="3"/>
</dbReference>
<keyword evidence="9" id="KW-0963">Cytoplasm</keyword>
<comment type="cofactor">
    <cofactor evidence="9">
        <name>[4Fe-4S] cluster</name>
        <dbReference type="ChEBI" id="CHEBI:49883"/>
    </cofactor>
    <text evidence="9">Binds 1 [4Fe-4S] cluster per subunit.</text>
</comment>
<comment type="pathway">
    <text evidence="1 9">Cofactor biosynthesis; NAD(+) biosynthesis; quinolinate from iminoaspartate: step 1/1.</text>
</comment>
<dbReference type="GO" id="GO:0051539">
    <property type="term" value="F:4 iron, 4 sulfur cluster binding"/>
    <property type="evidence" value="ECO:0007669"/>
    <property type="project" value="UniProtKB-KW"/>
</dbReference>
<keyword evidence="3 9" id="KW-0004">4Fe-4S</keyword>
<dbReference type="RefSeq" id="WP_093883858.1">
    <property type="nucleotide sequence ID" value="NZ_FOBS01000017.1"/>
</dbReference>
<dbReference type="PANTHER" id="PTHR30573">
    <property type="entry name" value="QUINOLINATE SYNTHETASE A"/>
    <property type="match status" value="1"/>
</dbReference>
<keyword evidence="8 9" id="KW-0411">Iron-sulfur</keyword>
<keyword evidence="4 9" id="KW-0662">Pyridine nucleotide biosynthesis</keyword>
<feature type="binding site" evidence="9">
    <location>
        <position position="41"/>
    </location>
    <ligand>
        <name>iminosuccinate</name>
        <dbReference type="ChEBI" id="CHEBI:77875"/>
    </ligand>
</feature>
<feature type="binding site" evidence="9">
    <location>
        <begin position="112"/>
        <end position="114"/>
    </location>
    <ligand>
        <name>iminosuccinate</name>
        <dbReference type="ChEBI" id="CHEBI:77875"/>
    </ligand>
</feature>
<dbReference type="PANTHER" id="PTHR30573:SF0">
    <property type="entry name" value="QUINOLINATE SYNTHASE, CHLOROPLASTIC"/>
    <property type="match status" value="1"/>
</dbReference>
<dbReference type="NCBIfam" id="NF006879">
    <property type="entry name" value="PRK09375.1-4"/>
    <property type="match status" value="1"/>
</dbReference>
<dbReference type="OrthoDB" id="9801204at2"/>
<feature type="binding site" evidence="9">
    <location>
        <position position="172"/>
    </location>
    <ligand>
        <name>[4Fe-4S] cluster</name>
        <dbReference type="ChEBI" id="CHEBI:49883"/>
    </ligand>
</feature>
<dbReference type="Pfam" id="PF02445">
    <property type="entry name" value="NadA"/>
    <property type="match status" value="1"/>
</dbReference>
<evidence type="ECO:0000256" key="8">
    <source>
        <dbReference type="ARBA" id="ARBA00023014"/>
    </source>
</evidence>
<dbReference type="GO" id="GO:0034628">
    <property type="term" value="P:'de novo' NAD+ biosynthetic process from L-aspartate"/>
    <property type="evidence" value="ECO:0007669"/>
    <property type="project" value="TreeGrafter"/>
</dbReference>
<keyword evidence="7 9" id="KW-0408">Iron</keyword>
<dbReference type="SUPFAM" id="SSF142754">
    <property type="entry name" value="NadA-like"/>
    <property type="match status" value="1"/>
</dbReference>
<dbReference type="HAMAP" id="MF_00568">
    <property type="entry name" value="NadA_type2"/>
    <property type="match status" value="1"/>
</dbReference>
<keyword evidence="6 9" id="KW-0479">Metal-binding</keyword>
<proteinExistence type="inferred from homology"/>
<feature type="binding site" evidence="9">
    <location>
        <position position="86"/>
    </location>
    <ligand>
        <name>[4Fe-4S] cluster</name>
        <dbReference type="ChEBI" id="CHEBI:49883"/>
    </ligand>
</feature>
<sequence>MNTSDLQSEIRALLRERKGILLAHYYQREEVQDIADFLGDSLALSIEAARTEAEVIVFAGVHFMAESASILSPDKTVLLPHLDAGCPLADKVTPAALEKARQQYPDAAVVTYINSSAEIKAHSDICCTSSNAVKVVNSLQDARQILMIPDGNLARYVARLTDKEIIPWDGYCPFHHFMQPEEVARSKAEHPDALFIAHPECNAAVLEMADFVGSTAAMIQFCKTTEAKKIIVGTEIGIMTPLKKQNPEKIFISPSKSLLCHTMKMITLENILESLKKMMPVVKVPEAIRIPAKRALDRMLAVR</sequence>
<dbReference type="UniPathway" id="UPA00253">
    <property type="reaction ID" value="UER00327"/>
</dbReference>
<comment type="similarity">
    <text evidence="9">Belongs to the quinolinate synthase family. Type 2 subfamily.</text>
</comment>
<evidence type="ECO:0000256" key="7">
    <source>
        <dbReference type="ARBA" id="ARBA00023004"/>
    </source>
</evidence>
<feature type="binding site" evidence="9">
    <location>
        <position position="129"/>
    </location>
    <ligand>
        <name>iminosuccinate</name>
        <dbReference type="ChEBI" id="CHEBI:77875"/>
    </ligand>
</feature>
<comment type="function">
    <text evidence="9">Catalyzes the condensation of iminoaspartate with dihydroxyacetone phosphate to form quinolinate.</text>
</comment>
<protein>
    <recommendedName>
        <fullName evidence="2 9">Quinolinate synthase</fullName>
        <ecNumber evidence="2 9">2.5.1.72</ecNumber>
    </recommendedName>
</protein>